<dbReference type="PANTHER" id="PTHR44688">
    <property type="entry name" value="DNA-BINDING TRANSCRIPTIONAL ACTIVATOR DEVR_DOSR"/>
    <property type="match status" value="1"/>
</dbReference>
<protein>
    <submittedName>
        <fullName evidence="7">Putative two-component response regulator protein</fullName>
    </submittedName>
</protein>
<dbReference type="Pfam" id="PF00072">
    <property type="entry name" value="Response_reg"/>
    <property type="match status" value="1"/>
</dbReference>
<dbReference type="PANTHER" id="PTHR44688:SF16">
    <property type="entry name" value="DNA-BINDING TRANSCRIPTIONAL ACTIVATOR DEVR_DOSR"/>
    <property type="match status" value="1"/>
</dbReference>
<organism evidence="7 8">
    <name type="scientific">Aequoribacter fuscus</name>
    <dbReference type="NCBI Taxonomy" id="2518989"/>
    <lineage>
        <taxon>Bacteria</taxon>
        <taxon>Pseudomonadati</taxon>
        <taxon>Pseudomonadota</taxon>
        <taxon>Gammaproteobacteria</taxon>
        <taxon>Cellvibrionales</taxon>
        <taxon>Halieaceae</taxon>
        <taxon>Aequoribacter</taxon>
    </lineage>
</organism>
<evidence type="ECO:0000256" key="2">
    <source>
        <dbReference type="ARBA" id="ARBA00023125"/>
    </source>
</evidence>
<dbReference type="SUPFAM" id="SSF46894">
    <property type="entry name" value="C-terminal effector domain of the bipartite response regulators"/>
    <property type="match status" value="1"/>
</dbReference>
<dbReference type="SMART" id="SM00421">
    <property type="entry name" value="HTH_LUXR"/>
    <property type="match status" value="1"/>
</dbReference>
<accession>F3L0A2</accession>
<gene>
    <name evidence="7" type="ORF">IMCC3088_818</name>
</gene>
<dbReference type="InterPro" id="IPR001789">
    <property type="entry name" value="Sig_transdc_resp-reg_receiver"/>
</dbReference>
<keyword evidence="2" id="KW-0238">DNA-binding</keyword>
<evidence type="ECO:0000259" key="6">
    <source>
        <dbReference type="PROSITE" id="PS50110"/>
    </source>
</evidence>
<dbReference type="eggNOG" id="COG4566">
    <property type="taxonomic scope" value="Bacteria"/>
</dbReference>
<dbReference type="AlphaFoldDB" id="F3L0A2"/>
<reference evidence="7 8" key="1">
    <citation type="journal article" date="2011" name="J. Bacteriol.">
        <title>Genome sequence of strain IMCC3088, a proteorhodopsin-containing marine bacterium belonging to the OM60/NOR5 clade.</title>
        <authorList>
            <person name="Jang Y."/>
            <person name="Oh H.M."/>
            <person name="Kang I."/>
            <person name="Lee K."/>
            <person name="Yang S.J."/>
            <person name="Cho J.C."/>
        </authorList>
    </citation>
    <scope>NUCLEOTIDE SEQUENCE [LARGE SCALE GENOMIC DNA]</scope>
    <source>
        <strain evidence="7 8">IMCC3088</strain>
    </source>
</reference>
<keyword evidence="8" id="KW-1185">Reference proteome</keyword>
<proteinExistence type="predicted"/>
<dbReference type="InterPro" id="IPR016032">
    <property type="entry name" value="Sig_transdc_resp-reg_C-effctor"/>
</dbReference>
<dbReference type="Gene3D" id="3.40.50.2300">
    <property type="match status" value="1"/>
</dbReference>
<dbReference type="InterPro" id="IPR036388">
    <property type="entry name" value="WH-like_DNA-bd_sf"/>
</dbReference>
<keyword evidence="3" id="KW-0804">Transcription</keyword>
<dbReference type="InterPro" id="IPR000792">
    <property type="entry name" value="Tscrpt_reg_LuxR_C"/>
</dbReference>
<dbReference type="GO" id="GO:0006355">
    <property type="term" value="P:regulation of DNA-templated transcription"/>
    <property type="evidence" value="ECO:0007669"/>
    <property type="project" value="InterPro"/>
</dbReference>
<dbReference type="Gene3D" id="1.10.10.10">
    <property type="entry name" value="Winged helix-like DNA-binding domain superfamily/Winged helix DNA-binding domain"/>
    <property type="match status" value="1"/>
</dbReference>
<dbReference type="InterPro" id="IPR011006">
    <property type="entry name" value="CheY-like_superfamily"/>
</dbReference>
<dbReference type="GO" id="GO:0000160">
    <property type="term" value="P:phosphorelay signal transduction system"/>
    <property type="evidence" value="ECO:0007669"/>
    <property type="project" value="InterPro"/>
</dbReference>
<name>F3L0A2_9GAMM</name>
<evidence type="ECO:0000313" key="7">
    <source>
        <dbReference type="EMBL" id="EGG30212.1"/>
    </source>
</evidence>
<dbReference type="CDD" id="cd06170">
    <property type="entry name" value="LuxR_C_like"/>
    <property type="match status" value="1"/>
</dbReference>
<evidence type="ECO:0000256" key="1">
    <source>
        <dbReference type="ARBA" id="ARBA00023015"/>
    </source>
</evidence>
<comment type="caution">
    <text evidence="7">The sequence shown here is derived from an EMBL/GenBank/DDBJ whole genome shotgun (WGS) entry which is preliminary data.</text>
</comment>
<dbReference type="STRING" id="2518989.IMCC3088_818"/>
<dbReference type="PROSITE" id="PS50110">
    <property type="entry name" value="RESPONSE_REGULATORY"/>
    <property type="match status" value="1"/>
</dbReference>
<dbReference type="EMBL" id="AEIG01000020">
    <property type="protein sequence ID" value="EGG30212.1"/>
    <property type="molecule type" value="Genomic_DNA"/>
</dbReference>
<keyword evidence="4" id="KW-0597">Phosphoprotein</keyword>
<feature type="domain" description="HTH luxR-type" evidence="5">
    <location>
        <begin position="132"/>
        <end position="197"/>
    </location>
</feature>
<evidence type="ECO:0000256" key="3">
    <source>
        <dbReference type="ARBA" id="ARBA00023163"/>
    </source>
</evidence>
<dbReference type="PRINTS" id="PR00038">
    <property type="entry name" value="HTHLUXR"/>
</dbReference>
<feature type="modified residue" description="4-aspartylphosphate" evidence="4">
    <location>
        <position position="51"/>
    </location>
</feature>
<evidence type="ECO:0000259" key="5">
    <source>
        <dbReference type="PROSITE" id="PS50043"/>
    </source>
</evidence>
<dbReference type="SUPFAM" id="SSF52172">
    <property type="entry name" value="CheY-like"/>
    <property type="match status" value="1"/>
</dbReference>
<evidence type="ECO:0000313" key="8">
    <source>
        <dbReference type="Proteomes" id="UP000005615"/>
    </source>
</evidence>
<dbReference type="GO" id="GO:0003677">
    <property type="term" value="F:DNA binding"/>
    <property type="evidence" value="ECO:0007669"/>
    <property type="project" value="UniProtKB-KW"/>
</dbReference>
<feature type="domain" description="Response regulatory" evidence="6">
    <location>
        <begin position="1"/>
        <end position="116"/>
    </location>
</feature>
<sequence>MDDDAGIRSAYHRLFTLEGFLCLPYENAEAFLLRAEQAVETLSGPRCLLCDVGLPGMSGLALQAEIADRQHIMPIIFMSGVSSEVEVVQAYKTGGHAFLLKPVDIDELLDTIAAALTLSGSRQQEQTEVAALKSLVVQLTERERAVIRLVLEGLTNPQIGERLHIALRTVKVHRQHAMEKLGVSNLVELTRLAERGDI</sequence>
<dbReference type="PROSITE" id="PS00622">
    <property type="entry name" value="HTH_LUXR_1"/>
    <property type="match status" value="1"/>
</dbReference>
<dbReference type="Proteomes" id="UP000005615">
    <property type="component" value="Unassembled WGS sequence"/>
</dbReference>
<keyword evidence="1" id="KW-0805">Transcription regulation</keyword>
<dbReference type="SMART" id="SM00448">
    <property type="entry name" value="REC"/>
    <property type="match status" value="1"/>
</dbReference>
<dbReference type="Pfam" id="PF00196">
    <property type="entry name" value="GerE"/>
    <property type="match status" value="1"/>
</dbReference>
<dbReference type="PROSITE" id="PS50043">
    <property type="entry name" value="HTH_LUXR_2"/>
    <property type="match status" value="1"/>
</dbReference>
<evidence type="ECO:0000256" key="4">
    <source>
        <dbReference type="PROSITE-ProRule" id="PRU00169"/>
    </source>
</evidence>